<sequence>MERELRCNGDYRRGNNTLSTHKRTYFPARLSAIMGKKNKKLKVVTEADPLDVPDAIPDTASLNAPLPVAELNTAATKADILELMRNIRKFFNADLAIVREEITAIRAQVQATEGNISATAQRQTGAAEQQAQLHNKQQTLSH</sequence>
<proteinExistence type="predicted"/>
<dbReference type="AlphaFoldDB" id="A0AAD1T906"/>
<evidence type="ECO:0000256" key="1">
    <source>
        <dbReference type="SAM" id="MobiDB-lite"/>
    </source>
</evidence>
<accession>A0AAD1T906</accession>
<dbReference type="Proteomes" id="UP001295444">
    <property type="component" value="Chromosome 11"/>
</dbReference>
<reference evidence="2" key="1">
    <citation type="submission" date="2022-03" db="EMBL/GenBank/DDBJ databases">
        <authorList>
            <person name="Alioto T."/>
            <person name="Alioto T."/>
            <person name="Gomez Garrido J."/>
        </authorList>
    </citation>
    <scope>NUCLEOTIDE SEQUENCE</scope>
</reference>
<name>A0AAD1T906_PELCU</name>
<evidence type="ECO:0000313" key="3">
    <source>
        <dbReference type="Proteomes" id="UP001295444"/>
    </source>
</evidence>
<organism evidence="2 3">
    <name type="scientific">Pelobates cultripes</name>
    <name type="common">Western spadefoot toad</name>
    <dbReference type="NCBI Taxonomy" id="61616"/>
    <lineage>
        <taxon>Eukaryota</taxon>
        <taxon>Metazoa</taxon>
        <taxon>Chordata</taxon>
        <taxon>Craniata</taxon>
        <taxon>Vertebrata</taxon>
        <taxon>Euteleostomi</taxon>
        <taxon>Amphibia</taxon>
        <taxon>Batrachia</taxon>
        <taxon>Anura</taxon>
        <taxon>Pelobatoidea</taxon>
        <taxon>Pelobatidae</taxon>
        <taxon>Pelobates</taxon>
    </lineage>
</organism>
<protein>
    <submittedName>
        <fullName evidence="2">Uncharacterized protein</fullName>
    </submittedName>
</protein>
<gene>
    <name evidence="2" type="ORF">PECUL_23A027955</name>
</gene>
<feature type="region of interest" description="Disordered" evidence="1">
    <location>
        <begin position="123"/>
        <end position="142"/>
    </location>
</feature>
<evidence type="ECO:0000313" key="2">
    <source>
        <dbReference type="EMBL" id="CAH2321731.1"/>
    </source>
</evidence>
<dbReference type="EMBL" id="OW240922">
    <property type="protein sequence ID" value="CAH2321731.1"/>
    <property type="molecule type" value="Genomic_DNA"/>
</dbReference>
<keyword evidence="3" id="KW-1185">Reference proteome</keyword>